<feature type="domain" description="Glycosyltransferase 2-like" evidence="1">
    <location>
        <begin position="6"/>
        <end position="127"/>
    </location>
</feature>
<organism evidence="2 3">
    <name type="scientific">Paragemmobacter ruber</name>
    <dbReference type="NCBI Taxonomy" id="1985673"/>
    <lineage>
        <taxon>Bacteria</taxon>
        <taxon>Pseudomonadati</taxon>
        <taxon>Pseudomonadota</taxon>
        <taxon>Alphaproteobacteria</taxon>
        <taxon>Rhodobacterales</taxon>
        <taxon>Paracoccaceae</taxon>
        <taxon>Paragemmobacter</taxon>
    </lineage>
</organism>
<dbReference type="InterPro" id="IPR001173">
    <property type="entry name" value="Glyco_trans_2-like"/>
</dbReference>
<reference evidence="3" key="1">
    <citation type="submission" date="2020-01" db="EMBL/GenBank/DDBJ databases">
        <title>Sphingomonas sp. strain CSW-10.</title>
        <authorList>
            <person name="Chen W.-M."/>
        </authorList>
    </citation>
    <scope>NUCLEOTIDE SEQUENCE [LARGE SCALE GENOMIC DNA]</scope>
    <source>
        <strain evidence="3">CCP-1</strain>
    </source>
</reference>
<keyword evidence="3" id="KW-1185">Reference proteome</keyword>
<gene>
    <name evidence="2" type="ORF">GU920_18655</name>
</gene>
<dbReference type="PANTHER" id="PTHR48090">
    <property type="entry name" value="UNDECAPRENYL-PHOSPHATE 4-DEOXY-4-FORMAMIDO-L-ARABINOSE TRANSFERASE-RELATED"/>
    <property type="match status" value="1"/>
</dbReference>
<comment type="caution">
    <text evidence="2">The sequence shown here is derived from an EMBL/GenBank/DDBJ whole genome shotgun (WGS) entry which is preliminary data.</text>
</comment>
<evidence type="ECO:0000313" key="2">
    <source>
        <dbReference type="EMBL" id="NBE09569.1"/>
    </source>
</evidence>
<evidence type="ECO:0000313" key="3">
    <source>
        <dbReference type="Proteomes" id="UP001517376"/>
    </source>
</evidence>
<sequence length="239" mass="25699">MRVSVSCIIPAWNEAARLPVVLRAVLGHPAIDEVIVVDDGSTDDTAAVARSLGAAVLRQERNRGKSAAVAAGVAAARGDLVLLLDADLIGLTPMAVMDLLLPVRSGRADAAISLRQNAPWLWRWIGLDYISGERVMPRAMLLPYLDRMAGLKGFGLEVFLNRLWLAQRVRLAVVGLAAASPSKAAKQGLWRGLRADVGMLRDIGATVGGMQVLRQIIGLRRLRLHERAGRPVAAWAEGE</sequence>
<name>A0ABW9YBD7_9RHOB</name>
<dbReference type="InterPro" id="IPR029044">
    <property type="entry name" value="Nucleotide-diphossugar_trans"/>
</dbReference>
<dbReference type="Proteomes" id="UP001517376">
    <property type="component" value="Unassembled WGS sequence"/>
</dbReference>
<dbReference type="PANTHER" id="PTHR48090:SF7">
    <property type="entry name" value="RFBJ PROTEIN"/>
    <property type="match status" value="1"/>
</dbReference>
<proteinExistence type="predicted"/>
<dbReference type="Pfam" id="PF00535">
    <property type="entry name" value="Glycos_transf_2"/>
    <property type="match status" value="1"/>
</dbReference>
<protein>
    <submittedName>
        <fullName evidence="2">Glycosyltransferase</fullName>
    </submittedName>
</protein>
<evidence type="ECO:0000259" key="1">
    <source>
        <dbReference type="Pfam" id="PF00535"/>
    </source>
</evidence>
<accession>A0ABW9YBD7</accession>
<dbReference type="RefSeq" id="WP_161768623.1">
    <property type="nucleotide sequence ID" value="NZ_JAAATW010000007.1"/>
</dbReference>
<dbReference type="Gene3D" id="3.90.550.10">
    <property type="entry name" value="Spore Coat Polysaccharide Biosynthesis Protein SpsA, Chain A"/>
    <property type="match status" value="1"/>
</dbReference>
<dbReference type="SUPFAM" id="SSF53448">
    <property type="entry name" value="Nucleotide-diphospho-sugar transferases"/>
    <property type="match status" value="1"/>
</dbReference>
<dbReference type="EMBL" id="JAAATW010000007">
    <property type="protein sequence ID" value="NBE09569.1"/>
    <property type="molecule type" value="Genomic_DNA"/>
</dbReference>
<dbReference type="InterPro" id="IPR050256">
    <property type="entry name" value="Glycosyltransferase_2"/>
</dbReference>